<sequence>MKEDVENRMLKLKRNCLMTFTTSNNWEDLLRGRYMSSTAAEVVRQVFDNSIDIFGRRTQKSIQAFLNVVYSNELASKLFQLSICCGSLETPQDLVAKQDLTPQNTGRQQKAPPPSEDTLQQKFMEELQRISSSVTLEVLVKIEKRLTEHFKGHDFAILGHGSFIEYLYKHLQLLEDNGFTVTAGAGVSEGHLSRQHVCEFVRQCGVKDATEPSIEAALRHHFSVRDSRQLGVGILRNLLKKPQQPSSASHAVVYETALCIRHNRQEFTLEHTSFGLLGDQPVEVAYRCLLTAPLLEDLEKWSQWELVFQPQHGCLHNFLASHSGSVISMSRNADITGELLALEVRLGVLLRLDAHPSPDKFSNAARDGDFVMAAGQLVSIVAADGISHSPLALLANHVETALSSMCTDISDENISKTCCRLCAVLPQSATLPSMQSTCKTGFPGTLFTGGGTSSVSRFAASPSSGNLIGSHSPPAFHGVGARSLRVDPRFSGSPECISSFSHHLRISGRF</sequence>
<dbReference type="AlphaFoldDB" id="A0A8C4QJJ8"/>
<accession>A0A8C4QJJ8</accession>
<evidence type="ECO:0000313" key="2">
    <source>
        <dbReference type="Proteomes" id="UP000694388"/>
    </source>
</evidence>
<reference evidence="1" key="2">
    <citation type="submission" date="2025-09" db="UniProtKB">
        <authorList>
            <consortium name="Ensembl"/>
        </authorList>
    </citation>
    <scope>IDENTIFICATION</scope>
</reference>
<dbReference type="Ensembl" id="ENSEBUT00000017041.1">
    <property type="protein sequence ID" value="ENSEBUP00000016465.1"/>
    <property type="gene ID" value="ENSEBUG00000010338.1"/>
</dbReference>
<dbReference type="Proteomes" id="UP000694388">
    <property type="component" value="Unplaced"/>
</dbReference>
<proteinExistence type="predicted"/>
<keyword evidence="2" id="KW-1185">Reference proteome</keyword>
<reference evidence="1" key="1">
    <citation type="submission" date="2025-08" db="UniProtKB">
        <authorList>
            <consortium name="Ensembl"/>
        </authorList>
    </citation>
    <scope>IDENTIFICATION</scope>
</reference>
<name>A0A8C4QJJ8_EPTBU</name>
<organism evidence="1 2">
    <name type="scientific">Eptatretus burgeri</name>
    <name type="common">Inshore hagfish</name>
    <dbReference type="NCBI Taxonomy" id="7764"/>
    <lineage>
        <taxon>Eukaryota</taxon>
        <taxon>Metazoa</taxon>
        <taxon>Chordata</taxon>
        <taxon>Craniata</taxon>
        <taxon>Vertebrata</taxon>
        <taxon>Cyclostomata</taxon>
        <taxon>Myxini</taxon>
        <taxon>Myxiniformes</taxon>
        <taxon>Myxinidae</taxon>
        <taxon>Eptatretinae</taxon>
        <taxon>Eptatretus</taxon>
    </lineage>
</organism>
<protein>
    <submittedName>
        <fullName evidence="1">Uncharacterized protein</fullName>
    </submittedName>
</protein>
<evidence type="ECO:0000313" key="1">
    <source>
        <dbReference type="Ensembl" id="ENSEBUP00000016465.1"/>
    </source>
</evidence>